<sequence length="408" mass="44582">MSPMGEFTTEDPLSASRRRWIDHVVGRVDGRFGFGFEEILGAGVRPNVPSLYVMGLGFDPRATVAFDVAAPALPKGSRVIAIVPKATSSGESRESAFQRRNQEHAQAIAEKHSLDLEVVQPNPGALDTRFHGVWLVRELRERQEWATPHVVVDISSLPSAIFFALIRAFLDEGADGRQLQVAAAENHWLDDLILDSGTLAPQFLPGFNLHGSLEDLRDEGTRIWVPVLGHARQAQMEAISSAFAPHEICPVVPFPAPDPRRGDSLVAEYGELLFDTLEVDAQKFIYADGSNPFDLYKVLLTISGRYSTALEPLGPTIIVPSTHGSKLLSLGVLLGAYEADLSVVNAGAPTSVLDPESTDGTIRDLAEESRPTCLWLAGEPYEQWPHRTLRQTPLQEATGVQVSEGQER</sequence>
<comment type="caution">
    <text evidence="2">The sequence shown here is derived from an EMBL/GenBank/DDBJ whole genome shotgun (WGS) entry which is preliminary data.</text>
</comment>
<feature type="compositionally biased region" description="Polar residues" evidence="1">
    <location>
        <begin position="390"/>
        <end position="408"/>
    </location>
</feature>
<organism evidence="2 3">
    <name type="scientific">Fodinibacter luteus</name>
    <dbReference type="NCBI Taxonomy" id="552064"/>
    <lineage>
        <taxon>Bacteria</taxon>
        <taxon>Bacillati</taxon>
        <taxon>Actinomycetota</taxon>
        <taxon>Actinomycetes</taxon>
        <taxon>Micrococcales</taxon>
        <taxon>Intrasporangiaceae</taxon>
        <taxon>Fodinibacter (ex Wang et al. 2009)</taxon>
    </lineage>
</organism>
<gene>
    <name evidence="2" type="ORF">GCM10023168_26780</name>
</gene>
<keyword evidence="3" id="KW-1185">Reference proteome</keyword>
<evidence type="ECO:0000256" key="1">
    <source>
        <dbReference type="SAM" id="MobiDB-lite"/>
    </source>
</evidence>
<feature type="region of interest" description="Disordered" evidence="1">
    <location>
        <begin position="389"/>
        <end position="408"/>
    </location>
</feature>
<protein>
    <submittedName>
        <fullName evidence="2">Uncharacterized protein</fullName>
    </submittedName>
</protein>
<dbReference type="EMBL" id="BAABGM010000016">
    <property type="protein sequence ID" value="GAA4408862.1"/>
    <property type="molecule type" value="Genomic_DNA"/>
</dbReference>
<evidence type="ECO:0000313" key="3">
    <source>
        <dbReference type="Proteomes" id="UP001500945"/>
    </source>
</evidence>
<evidence type="ECO:0000313" key="2">
    <source>
        <dbReference type="EMBL" id="GAA4408862.1"/>
    </source>
</evidence>
<proteinExistence type="predicted"/>
<name>A0ABP8KJW2_9MICO</name>
<accession>A0ABP8KJW2</accession>
<dbReference type="Proteomes" id="UP001500945">
    <property type="component" value="Unassembled WGS sequence"/>
</dbReference>
<reference evidence="3" key="1">
    <citation type="journal article" date="2019" name="Int. J. Syst. Evol. Microbiol.">
        <title>The Global Catalogue of Microorganisms (GCM) 10K type strain sequencing project: providing services to taxonomists for standard genome sequencing and annotation.</title>
        <authorList>
            <consortium name="The Broad Institute Genomics Platform"/>
            <consortium name="The Broad Institute Genome Sequencing Center for Infectious Disease"/>
            <person name="Wu L."/>
            <person name="Ma J."/>
        </authorList>
    </citation>
    <scope>NUCLEOTIDE SEQUENCE [LARGE SCALE GENOMIC DNA]</scope>
    <source>
        <strain evidence="3">JCM 17809</strain>
    </source>
</reference>